<dbReference type="Proteomes" id="UP000800094">
    <property type="component" value="Unassembled WGS sequence"/>
</dbReference>
<feature type="region of interest" description="Disordered" evidence="1">
    <location>
        <begin position="1"/>
        <end position="200"/>
    </location>
</feature>
<evidence type="ECO:0000313" key="3">
    <source>
        <dbReference type="Proteomes" id="UP000800094"/>
    </source>
</evidence>
<gene>
    <name evidence="2" type="ORF">BU26DRAFT_500458</name>
</gene>
<dbReference type="GeneID" id="54579830"/>
<evidence type="ECO:0000256" key="1">
    <source>
        <dbReference type="SAM" id="MobiDB-lite"/>
    </source>
</evidence>
<feature type="compositionally biased region" description="Basic residues" evidence="1">
    <location>
        <begin position="164"/>
        <end position="174"/>
    </location>
</feature>
<name>A0A6A6J037_9PLEO</name>
<feature type="compositionally biased region" description="Low complexity" evidence="1">
    <location>
        <begin position="120"/>
        <end position="133"/>
    </location>
</feature>
<feature type="compositionally biased region" description="Basic and acidic residues" evidence="1">
    <location>
        <begin position="97"/>
        <end position="119"/>
    </location>
</feature>
<feature type="compositionally biased region" description="Polar residues" evidence="1">
    <location>
        <begin position="13"/>
        <end position="26"/>
    </location>
</feature>
<accession>A0A6A6J037</accession>
<reference evidence="2" key="1">
    <citation type="journal article" date="2020" name="Stud. Mycol.">
        <title>101 Dothideomycetes genomes: a test case for predicting lifestyles and emergence of pathogens.</title>
        <authorList>
            <person name="Haridas S."/>
            <person name="Albert R."/>
            <person name="Binder M."/>
            <person name="Bloem J."/>
            <person name="Labutti K."/>
            <person name="Salamov A."/>
            <person name="Andreopoulos B."/>
            <person name="Baker S."/>
            <person name="Barry K."/>
            <person name="Bills G."/>
            <person name="Bluhm B."/>
            <person name="Cannon C."/>
            <person name="Castanera R."/>
            <person name="Culley D."/>
            <person name="Daum C."/>
            <person name="Ezra D."/>
            <person name="Gonzalez J."/>
            <person name="Henrissat B."/>
            <person name="Kuo A."/>
            <person name="Liang C."/>
            <person name="Lipzen A."/>
            <person name="Lutzoni F."/>
            <person name="Magnuson J."/>
            <person name="Mondo S."/>
            <person name="Nolan M."/>
            <person name="Ohm R."/>
            <person name="Pangilinan J."/>
            <person name="Park H.-J."/>
            <person name="Ramirez L."/>
            <person name="Alfaro M."/>
            <person name="Sun H."/>
            <person name="Tritt A."/>
            <person name="Yoshinaga Y."/>
            <person name="Zwiers L.-H."/>
            <person name="Turgeon B."/>
            <person name="Goodwin S."/>
            <person name="Spatafora J."/>
            <person name="Crous P."/>
            <person name="Grigoriev I."/>
        </authorList>
    </citation>
    <scope>NUCLEOTIDE SEQUENCE</scope>
    <source>
        <strain evidence="2">CBS 122368</strain>
    </source>
</reference>
<dbReference type="EMBL" id="ML987190">
    <property type="protein sequence ID" value="KAF2254763.1"/>
    <property type="molecule type" value="Genomic_DNA"/>
</dbReference>
<sequence>MAKPSKKPAVGSFANSQEQNVPQTEPRQLRFGRQFFPDYTPATIRKTKPYRSLSAKREGARSSLATAKGGKKKKAAKVKEADLDALAGGLGSLGLDGGKEKHTTTKKEGKKKQKEEPRETASVAASTNVTTRVTRSKSNAAKAPTKAGGLDDADGEDPPSPTLRPKRRTLKHPASKQIVPSSPSSSDEEDEPSLPEDPKAEHIRKLVLGFREKASWARSASLWGIEEKDMDELSAEIGCVGFVRGPGGGCGTGGGLGKRRGGVILRVAALGSSEMGIMASRRCVYG</sequence>
<organism evidence="2 3">
    <name type="scientific">Trematosphaeria pertusa</name>
    <dbReference type="NCBI Taxonomy" id="390896"/>
    <lineage>
        <taxon>Eukaryota</taxon>
        <taxon>Fungi</taxon>
        <taxon>Dikarya</taxon>
        <taxon>Ascomycota</taxon>
        <taxon>Pezizomycotina</taxon>
        <taxon>Dothideomycetes</taxon>
        <taxon>Pleosporomycetidae</taxon>
        <taxon>Pleosporales</taxon>
        <taxon>Massarineae</taxon>
        <taxon>Trematosphaeriaceae</taxon>
        <taxon>Trematosphaeria</taxon>
    </lineage>
</organism>
<keyword evidence="3" id="KW-1185">Reference proteome</keyword>
<proteinExistence type="predicted"/>
<dbReference type="RefSeq" id="XP_033689767.1">
    <property type="nucleotide sequence ID" value="XM_033826500.1"/>
</dbReference>
<evidence type="ECO:0000313" key="2">
    <source>
        <dbReference type="EMBL" id="KAF2254763.1"/>
    </source>
</evidence>
<dbReference type="AlphaFoldDB" id="A0A6A6J037"/>
<protein>
    <submittedName>
        <fullName evidence="2">Uncharacterized protein</fullName>
    </submittedName>
</protein>